<dbReference type="EMBL" id="MCFC01000021">
    <property type="protein sequence ID" value="ORY30232.1"/>
    <property type="molecule type" value="Genomic_DNA"/>
</dbReference>
<feature type="compositionally biased region" description="Acidic residues" evidence="1">
    <location>
        <begin position="99"/>
        <end position="110"/>
    </location>
</feature>
<proteinExistence type="predicted"/>
<evidence type="ECO:0000313" key="3">
    <source>
        <dbReference type="Proteomes" id="UP000193986"/>
    </source>
</evidence>
<evidence type="ECO:0000256" key="1">
    <source>
        <dbReference type="SAM" id="MobiDB-lite"/>
    </source>
</evidence>
<protein>
    <submittedName>
        <fullName evidence="2">Uncharacterized protein</fullName>
    </submittedName>
</protein>
<evidence type="ECO:0000313" key="2">
    <source>
        <dbReference type="EMBL" id="ORY30232.1"/>
    </source>
</evidence>
<feature type="region of interest" description="Disordered" evidence="1">
    <location>
        <begin position="203"/>
        <end position="226"/>
    </location>
</feature>
<organism evidence="2 3">
    <name type="scientific">Naematelia encephala</name>
    <dbReference type="NCBI Taxonomy" id="71784"/>
    <lineage>
        <taxon>Eukaryota</taxon>
        <taxon>Fungi</taxon>
        <taxon>Dikarya</taxon>
        <taxon>Basidiomycota</taxon>
        <taxon>Agaricomycotina</taxon>
        <taxon>Tremellomycetes</taxon>
        <taxon>Tremellales</taxon>
        <taxon>Naemateliaceae</taxon>
        <taxon>Naematelia</taxon>
    </lineage>
</organism>
<feature type="region of interest" description="Disordered" evidence="1">
    <location>
        <begin position="14"/>
        <end position="113"/>
    </location>
</feature>
<sequence length="226" mass="24558">MEDSACFDIITRSSLPTTLPGPTFMVSNPEDTGCSEWPEIGPTPWDSTGTTPITVAEDADPPCQSTNNSDDGDFPRGSMTADSMAADGPISSKGKGTEEAEEEEDIDANSEQEIREGEQEIREENIGYHQQEYVRSLAATFGPNVSSQGSIEGFDSACLEPFDTKVKKIYGPLWKGRPTKDDLDTALWNLKLCKEEAPSLSITEAEGTIPATVDASRTNPNDDWLR</sequence>
<dbReference type="InParanoid" id="A0A1Y2B5W6"/>
<keyword evidence="3" id="KW-1185">Reference proteome</keyword>
<feature type="compositionally biased region" description="Polar residues" evidence="1">
    <location>
        <begin position="215"/>
        <end position="226"/>
    </location>
</feature>
<dbReference type="AlphaFoldDB" id="A0A1Y2B5W6"/>
<name>A0A1Y2B5W6_9TREE</name>
<accession>A0A1Y2B5W6</accession>
<gene>
    <name evidence="2" type="ORF">BCR39DRAFT_530113</name>
</gene>
<comment type="caution">
    <text evidence="2">The sequence shown here is derived from an EMBL/GenBank/DDBJ whole genome shotgun (WGS) entry which is preliminary data.</text>
</comment>
<dbReference type="Proteomes" id="UP000193986">
    <property type="component" value="Unassembled WGS sequence"/>
</dbReference>
<reference evidence="2 3" key="1">
    <citation type="submission" date="2016-07" db="EMBL/GenBank/DDBJ databases">
        <title>Pervasive Adenine N6-methylation of Active Genes in Fungi.</title>
        <authorList>
            <consortium name="DOE Joint Genome Institute"/>
            <person name="Mondo S.J."/>
            <person name="Dannebaum R.O."/>
            <person name="Kuo R.C."/>
            <person name="Labutti K."/>
            <person name="Haridas S."/>
            <person name="Kuo A."/>
            <person name="Salamov A."/>
            <person name="Ahrendt S.R."/>
            <person name="Lipzen A."/>
            <person name="Sullivan W."/>
            <person name="Andreopoulos W.B."/>
            <person name="Clum A."/>
            <person name="Lindquist E."/>
            <person name="Daum C."/>
            <person name="Ramamoorthy G.K."/>
            <person name="Gryganskyi A."/>
            <person name="Culley D."/>
            <person name="Magnuson J.K."/>
            <person name="James T.Y."/>
            <person name="O'Malley M.A."/>
            <person name="Stajich J.E."/>
            <person name="Spatafora J.W."/>
            <person name="Visel A."/>
            <person name="Grigoriev I.V."/>
        </authorList>
    </citation>
    <scope>NUCLEOTIDE SEQUENCE [LARGE SCALE GENOMIC DNA]</scope>
    <source>
        <strain evidence="2 3">68-887.2</strain>
    </source>
</reference>